<accession>A0A0E9XKT1</accession>
<protein>
    <submittedName>
        <fullName evidence="1">Uncharacterized protein</fullName>
    </submittedName>
</protein>
<evidence type="ECO:0000313" key="1">
    <source>
        <dbReference type="EMBL" id="JAI03255.1"/>
    </source>
</evidence>
<reference evidence="1" key="1">
    <citation type="submission" date="2014-11" db="EMBL/GenBank/DDBJ databases">
        <authorList>
            <person name="Amaro Gonzalez C."/>
        </authorList>
    </citation>
    <scope>NUCLEOTIDE SEQUENCE</scope>
</reference>
<proteinExistence type="predicted"/>
<dbReference type="AlphaFoldDB" id="A0A0E9XKT1"/>
<reference evidence="1" key="2">
    <citation type="journal article" date="2015" name="Fish Shellfish Immunol.">
        <title>Early steps in the European eel (Anguilla anguilla)-Vibrio vulnificus interaction in the gills: Role of the RtxA13 toxin.</title>
        <authorList>
            <person name="Callol A."/>
            <person name="Pajuelo D."/>
            <person name="Ebbesson L."/>
            <person name="Teles M."/>
            <person name="MacKenzie S."/>
            <person name="Amaro C."/>
        </authorList>
    </citation>
    <scope>NUCLEOTIDE SEQUENCE</scope>
</reference>
<sequence>MHSFKDTVIQYQYVKEFQVNPPLDCICITFSFERNVHSFLNCVGC</sequence>
<organism evidence="1">
    <name type="scientific">Anguilla anguilla</name>
    <name type="common">European freshwater eel</name>
    <name type="synonym">Muraena anguilla</name>
    <dbReference type="NCBI Taxonomy" id="7936"/>
    <lineage>
        <taxon>Eukaryota</taxon>
        <taxon>Metazoa</taxon>
        <taxon>Chordata</taxon>
        <taxon>Craniata</taxon>
        <taxon>Vertebrata</taxon>
        <taxon>Euteleostomi</taxon>
        <taxon>Actinopterygii</taxon>
        <taxon>Neopterygii</taxon>
        <taxon>Teleostei</taxon>
        <taxon>Anguilliformes</taxon>
        <taxon>Anguillidae</taxon>
        <taxon>Anguilla</taxon>
    </lineage>
</organism>
<dbReference type="EMBL" id="GBXM01005323">
    <property type="protein sequence ID" value="JAI03255.1"/>
    <property type="molecule type" value="Transcribed_RNA"/>
</dbReference>
<name>A0A0E9XKT1_ANGAN</name>